<dbReference type="Gene3D" id="3.30.450.30">
    <property type="entry name" value="Dynein light chain 2a, cytoplasmic"/>
    <property type="match status" value="1"/>
</dbReference>
<proteinExistence type="predicted"/>
<organism evidence="2 3">
    <name type="scientific">Lysobacter hankyongensis</name>
    <dbReference type="NCBI Taxonomy" id="1176535"/>
    <lineage>
        <taxon>Bacteria</taxon>
        <taxon>Pseudomonadati</taxon>
        <taxon>Pseudomonadota</taxon>
        <taxon>Gammaproteobacteria</taxon>
        <taxon>Lysobacterales</taxon>
        <taxon>Lysobacteraceae</taxon>
        <taxon>Lysobacter</taxon>
    </lineage>
</organism>
<sequence length="137" mass="13990">MTVPNTPPHIGAAHASRLRSVLRGLHVAQPDIEASAVISSDGLIVASVLGPGTDGDRYAAMCAALLALSERASKEAQRGELQMVLVQGDQGAMLLVRAPDDQVLAVAASPRANLGMIFNQTRKTAASLPSPGSAAGV</sequence>
<dbReference type="Pfam" id="PF03259">
    <property type="entry name" value="Robl_LC7"/>
    <property type="match status" value="1"/>
</dbReference>
<dbReference type="Proteomes" id="UP001499959">
    <property type="component" value="Unassembled WGS sequence"/>
</dbReference>
<dbReference type="PANTHER" id="PTHR36222:SF1">
    <property type="entry name" value="SERINE PROTEASE INHIBITOR RV3364C"/>
    <property type="match status" value="1"/>
</dbReference>
<evidence type="ECO:0000259" key="1">
    <source>
        <dbReference type="SMART" id="SM00960"/>
    </source>
</evidence>
<dbReference type="SMART" id="SM00960">
    <property type="entry name" value="Robl_LC7"/>
    <property type="match status" value="1"/>
</dbReference>
<evidence type="ECO:0000313" key="3">
    <source>
        <dbReference type="Proteomes" id="UP001499959"/>
    </source>
</evidence>
<protein>
    <submittedName>
        <fullName evidence="2">Roadblock/LC7 domain-containing protein</fullName>
    </submittedName>
</protein>
<gene>
    <name evidence="2" type="ORF">GCM10023307_10730</name>
</gene>
<dbReference type="SUPFAM" id="SSF103196">
    <property type="entry name" value="Roadblock/LC7 domain"/>
    <property type="match status" value="1"/>
</dbReference>
<comment type="caution">
    <text evidence="2">The sequence shown here is derived from an EMBL/GenBank/DDBJ whole genome shotgun (WGS) entry which is preliminary data.</text>
</comment>
<dbReference type="PANTHER" id="PTHR36222">
    <property type="entry name" value="SERINE PROTEASE INHIBITOR RV3364C"/>
    <property type="match status" value="1"/>
</dbReference>
<accession>A0ABP9AX64</accession>
<dbReference type="InterPro" id="IPR053141">
    <property type="entry name" value="Mycobact_SerProt_Inhib_Rv3364c"/>
</dbReference>
<feature type="domain" description="Roadblock/LAMTOR2" evidence="1">
    <location>
        <begin position="18"/>
        <end position="108"/>
    </location>
</feature>
<dbReference type="RefSeq" id="WP_345302273.1">
    <property type="nucleotide sequence ID" value="NZ_BAABJE010000002.1"/>
</dbReference>
<evidence type="ECO:0000313" key="2">
    <source>
        <dbReference type="EMBL" id="GAA4787532.1"/>
    </source>
</evidence>
<dbReference type="EMBL" id="BAABJE010000002">
    <property type="protein sequence ID" value="GAA4787532.1"/>
    <property type="molecule type" value="Genomic_DNA"/>
</dbReference>
<dbReference type="InterPro" id="IPR004942">
    <property type="entry name" value="Roadblock/LAMTOR2_dom"/>
</dbReference>
<keyword evidence="3" id="KW-1185">Reference proteome</keyword>
<reference evidence="3" key="1">
    <citation type="journal article" date="2019" name="Int. J. Syst. Evol. Microbiol.">
        <title>The Global Catalogue of Microorganisms (GCM) 10K type strain sequencing project: providing services to taxonomists for standard genome sequencing and annotation.</title>
        <authorList>
            <consortium name="The Broad Institute Genomics Platform"/>
            <consortium name="The Broad Institute Genome Sequencing Center for Infectious Disease"/>
            <person name="Wu L."/>
            <person name="Ma J."/>
        </authorList>
    </citation>
    <scope>NUCLEOTIDE SEQUENCE [LARGE SCALE GENOMIC DNA]</scope>
    <source>
        <strain evidence="3">JCM 18204</strain>
    </source>
</reference>
<name>A0ABP9AX64_9GAMM</name>